<keyword evidence="3" id="KW-0813">Transport</keyword>
<keyword evidence="4 12" id="KW-0812">Transmembrane</keyword>
<keyword evidence="5" id="KW-0653">Protein transport</keyword>
<gene>
    <name evidence="14 16" type="ORF">P152DRAFT_463658</name>
</gene>
<dbReference type="Pfam" id="PF09177">
    <property type="entry name" value="STX6_10_61_N"/>
    <property type="match status" value="1"/>
</dbReference>
<keyword evidence="7" id="KW-0333">Golgi apparatus</keyword>
<keyword evidence="6 12" id="KW-1133">Transmembrane helix</keyword>
<dbReference type="GO" id="GO:0015031">
    <property type="term" value="P:protein transport"/>
    <property type="evidence" value="ECO:0007669"/>
    <property type="project" value="UniProtKB-KW"/>
</dbReference>
<dbReference type="AlphaFoldDB" id="A0A6G1GHH4"/>
<dbReference type="SUPFAM" id="SSF47661">
    <property type="entry name" value="t-snare proteins"/>
    <property type="match status" value="1"/>
</dbReference>
<dbReference type="InterPro" id="IPR000727">
    <property type="entry name" value="T_SNARE_dom"/>
</dbReference>
<dbReference type="GeneID" id="54421087"/>
<evidence type="ECO:0000256" key="11">
    <source>
        <dbReference type="SAM" id="Coils"/>
    </source>
</evidence>
<evidence type="ECO:0000256" key="9">
    <source>
        <dbReference type="ARBA" id="ARBA00023136"/>
    </source>
</evidence>
<accession>A0A6G1GHH4</accession>
<evidence type="ECO:0000256" key="6">
    <source>
        <dbReference type="ARBA" id="ARBA00022989"/>
    </source>
</evidence>
<protein>
    <recommendedName>
        <fullName evidence="10">t-SNARE affecting a late Golgi compartment protein 1</fullName>
    </recommendedName>
</protein>
<evidence type="ECO:0000256" key="1">
    <source>
        <dbReference type="ARBA" id="ARBA00004409"/>
    </source>
</evidence>
<dbReference type="FunFam" id="1.20.5.110:FF:000006">
    <property type="entry name" value="Syntaxin 6"/>
    <property type="match status" value="1"/>
</dbReference>
<evidence type="ECO:0000256" key="7">
    <source>
        <dbReference type="ARBA" id="ARBA00023034"/>
    </source>
</evidence>
<dbReference type="PANTHER" id="PTHR12791">
    <property type="entry name" value="GOLGI SNARE BET1-RELATED"/>
    <property type="match status" value="1"/>
</dbReference>
<evidence type="ECO:0000313" key="15">
    <source>
        <dbReference type="Proteomes" id="UP000504638"/>
    </source>
</evidence>
<comment type="similarity">
    <text evidence="2">Belongs to the syntaxin family.</text>
</comment>
<dbReference type="InterPro" id="IPR010989">
    <property type="entry name" value="SNARE"/>
</dbReference>
<dbReference type="PROSITE" id="PS50192">
    <property type="entry name" value="T_SNARE"/>
    <property type="match status" value="1"/>
</dbReference>
<evidence type="ECO:0000256" key="4">
    <source>
        <dbReference type="ARBA" id="ARBA00022692"/>
    </source>
</evidence>
<feature type="domain" description="T-SNARE coiled-coil homology" evidence="13">
    <location>
        <begin position="153"/>
        <end position="215"/>
    </location>
</feature>
<dbReference type="FunFam" id="1.20.58.90:FF:000012">
    <property type="entry name" value="SNARE domain protein"/>
    <property type="match status" value="1"/>
</dbReference>
<evidence type="ECO:0000256" key="8">
    <source>
        <dbReference type="ARBA" id="ARBA00023054"/>
    </source>
</evidence>
<evidence type="ECO:0000256" key="3">
    <source>
        <dbReference type="ARBA" id="ARBA00022448"/>
    </source>
</evidence>
<dbReference type="Gene3D" id="1.20.5.110">
    <property type="match status" value="1"/>
</dbReference>
<dbReference type="Gene3D" id="1.20.58.90">
    <property type="match status" value="1"/>
</dbReference>
<dbReference type="OrthoDB" id="546861at2759"/>
<dbReference type="EMBL" id="ML975149">
    <property type="protein sequence ID" value="KAF1817547.1"/>
    <property type="molecule type" value="Genomic_DNA"/>
</dbReference>
<evidence type="ECO:0000256" key="2">
    <source>
        <dbReference type="ARBA" id="ARBA00009063"/>
    </source>
</evidence>
<proteinExistence type="inferred from homology"/>
<evidence type="ECO:0000259" key="13">
    <source>
        <dbReference type="PROSITE" id="PS50192"/>
    </source>
</evidence>
<keyword evidence="8 11" id="KW-0175">Coiled coil</keyword>
<feature type="coiled-coil region" evidence="11">
    <location>
        <begin position="51"/>
        <end position="78"/>
    </location>
</feature>
<sequence>MMSDMSAGDPFLQVQADVLTLLHTTRSLFSSYLRIRSSASSSNSPELSEARTELESTLQDLSADLRDLVESVKAIESDPYRYGLEIDEVERRRRLVEEVGGEVEDMHEELKKTVQEVEQNNQSHGGRNLDMLPDPDEFDEPDQYAAFEQERQMELMHEQDQALDGVFKTVGNLRSQADTMGREIEEQDELLKDVDVVADRVGGKLQSGIKKIGQVIKKNEDPLSSCCIAVLIFVLILLLVLLLVL</sequence>
<evidence type="ECO:0000313" key="16">
    <source>
        <dbReference type="RefSeq" id="XP_033539178.1"/>
    </source>
</evidence>
<feature type="transmembrane region" description="Helical" evidence="12">
    <location>
        <begin position="222"/>
        <end position="244"/>
    </location>
</feature>
<keyword evidence="15" id="KW-1185">Reference proteome</keyword>
<evidence type="ECO:0000256" key="12">
    <source>
        <dbReference type="SAM" id="Phobius"/>
    </source>
</evidence>
<dbReference type="GO" id="GO:0048193">
    <property type="term" value="P:Golgi vesicle transport"/>
    <property type="evidence" value="ECO:0007669"/>
    <property type="project" value="InterPro"/>
</dbReference>
<evidence type="ECO:0000256" key="10">
    <source>
        <dbReference type="ARBA" id="ARBA00073343"/>
    </source>
</evidence>
<reference evidence="16" key="3">
    <citation type="submission" date="2025-04" db="UniProtKB">
        <authorList>
            <consortium name="RefSeq"/>
        </authorList>
    </citation>
    <scope>IDENTIFICATION</scope>
    <source>
        <strain evidence="16">CBS 781.70</strain>
    </source>
</reference>
<dbReference type="InterPro" id="IPR015260">
    <property type="entry name" value="Syntaxin-6/10/61_N"/>
</dbReference>
<dbReference type="InterPro" id="IPR048036">
    <property type="entry name" value="Tlg1p-like_N"/>
</dbReference>
<dbReference type="SUPFAM" id="SSF58038">
    <property type="entry name" value="SNARE fusion complex"/>
    <property type="match status" value="1"/>
</dbReference>
<reference evidence="16" key="2">
    <citation type="submission" date="2020-04" db="EMBL/GenBank/DDBJ databases">
        <authorList>
            <consortium name="NCBI Genome Project"/>
        </authorList>
    </citation>
    <scope>NUCLEOTIDE SEQUENCE</scope>
    <source>
        <strain evidence="16">CBS 781.70</strain>
    </source>
</reference>
<evidence type="ECO:0000256" key="5">
    <source>
        <dbReference type="ARBA" id="ARBA00022927"/>
    </source>
</evidence>
<comment type="subcellular location">
    <subcellularLocation>
        <location evidence="1">Golgi apparatus membrane</location>
        <topology evidence="1">Single-pass type IV membrane protein</topology>
    </subcellularLocation>
</comment>
<reference evidence="14 16" key="1">
    <citation type="submission" date="2020-01" db="EMBL/GenBank/DDBJ databases">
        <authorList>
            <consortium name="DOE Joint Genome Institute"/>
            <person name="Haridas S."/>
            <person name="Albert R."/>
            <person name="Binder M."/>
            <person name="Bloem J."/>
            <person name="Labutti K."/>
            <person name="Salamov A."/>
            <person name="Andreopoulos B."/>
            <person name="Baker S.E."/>
            <person name="Barry K."/>
            <person name="Bills G."/>
            <person name="Bluhm B.H."/>
            <person name="Cannon C."/>
            <person name="Castanera R."/>
            <person name="Culley D.E."/>
            <person name="Daum C."/>
            <person name="Ezra D."/>
            <person name="Gonzalez J.B."/>
            <person name="Henrissat B."/>
            <person name="Kuo A."/>
            <person name="Liang C."/>
            <person name="Lipzen A."/>
            <person name="Lutzoni F."/>
            <person name="Magnuson J."/>
            <person name="Mondo S."/>
            <person name="Nolan M."/>
            <person name="Ohm R."/>
            <person name="Pangilinan J."/>
            <person name="Park H.-J."/>
            <person name="Ramirez L."/>
            <person name="Alfaro M."/>
            <person name="Sun H."/>
            <person name="Tritt A."/>
            <person name="Yoshinaga Y."/>
            <person name="Zwiers L.-H."/>
            <person name="Turgeon B.G."/>
            <person name="Goodwin S.B."/>
            <person name="Spatafora J.W."/>
            <person name="Crous P.W."/>
            <person name="Grigoriev I.V."/>
        </authorList>
    </citation>
    <scope>NUCLEOTIDE SEQUENCE</scope>
    <source>
        <strain evidence="14 16">CBS 781.70</strain>
    </source>
</reference>
<organism evidence="14">
    <name type="scientific">Eremomyces bilateralis CBS 781.70</name>
    <dbReference type="NCBI Taxonomy" id="1392243"/>
    <lineage>
        <taxon>Eukaryota</taxon>
        <taxon>Fungi</taxon>
        <taxon>Dikarya</taxon>
        <taxon>Ascomycota</taxon>
        <taxon>Pezizomycotina</taxon>
        <taxon>Dothideomycetes</taxon>
        <taxon>Dothideomycetes incertae sedis</taxon>
        <taxon>Eremomycetales</taxon>
        <taxon>Eremomycetaceae</taxon>
        <taxon>Eremomyces</taxon>
    </lineage>
</organism>
<dbReference type="Proteomes" id="UP000504638">
    <property type="component" value="Unplaced"/>
</dbReference>
<dbReference type="GO" id="GO:0000139">
    <property type="term" value="C:Golgi membrane"/>
    <property type="evidence" value="ECO:0007669"/>
    <property type="project" value="UniProtKB-SubCell"/>
</dbReference>
<name>A0A6G1GHH4_9PEZI</name>
<dbReference type="CDD" id="cd21444">
    <property type="entry name" value="SNARE_NTD_Tlg1p-like"/>
    <property type="match status" value="1"/>
</dbReference>
<evidence type="ECO:0000313" key="14">
    <source>
        <dbReference type="EMBL" id="KAF1817547.1"/>
    </source>
</evidence>
<keyword evidence="9 12" id="KW-0472">Membrane</keyword>
<dbReference type="RefSeq" id="XP_033539178.1">
    <property type="nucleotide sequence ID" value="XM_033680517.1"/>
</dbReference>
<dbReference type="CDD" id="cd15851">
    <property type="entry name" value="SNARE_Syntaxin6"/>
    <property type="match status" value="1"/>
</dbReference>